<dbReference type="InterPro" id="IPR001851">
    <property type="entry name" value="ABC_transp_permease"/>
</dbReference>
<feature type="transmembrane region" description="Helical" evidence="6">
    <location>
        <begin position="271"/>
        <end position="296"/>
    </location>
</feature>
<dbReference type="PANTHER" id="PTHR43370:SF1">
    <property type="entry name" value="GUANOSINE ABC TRANSPORTER PERMEASE PROTEIN NUPQ"/>
    <property type="match status" value="1"/>
</dbReference>
<dbReference type="AlphaFoldDB" id="A0A1H6BLX7"/>
<protein>
    <submittedName>
        <fullName evidence="7">Simple sugar transport system permease protein</fullName>
    </submittedName>
</protein>
<dbReference type="CDD" id="cd06580">
    <property type="entry name" value="TM_PBP1_transp_TpRbsC_like"/>
    <property type="match status" value="1"/>
</dbReference>
<keyword evidence="4 6" id="KW-1133">Transmembrane helix</keyword>
<evidence type="ECO:0000256" key="2">
    <source>
        <dbReference type="ARBA" id="ARBA00022475"/>
    </source>
</evidence>
<comment type="subcellular location">
    <subcellularLocation>
        <location evidence="1">Cell membrane</location>
        <topology evidence="1">Multi-pass membrane protein</topology>
    </subcellularLocation>
</comment>
<keyword evidence="5 6" id="KW-0472">Membrane</keyword>
<evidence type="ECO:0000313" key="7">
    <source>
        <dbReference type="EMBL" id="SEG61718.1"/>
    </source>
</evidence>
<dbReference type="Pfam" id="PF02653">
    <property type="entry name" value="BPD_transp_2"/>
    <property type="match status" value="1"/>
</dbReference>
<gene>
    <name evidence="7" type="ORF">SAMN05216223_10725</name>
</gene>
<feature type="transmembrane region" description="Helical" evidence="6">
    <location>
        <begin position="343"/>
        <end position="363"/>
    </location>
</feature>
<evidence type="ECO:0000256" key="6">
    <source>
        <dbReference type="SAM" id="Phobius"/>
    </source>
</evidence>
<sequence>MSATTTQTPPPSAPSAKAGARASGRIKLTLPVILLIVAGALIAVSAVRAITGAEDVTSSGQVAGALAGAVPIGLAGLAGLWSERAGVVNIGLEGMMILGTFFGAWAGWQTNAWMAVLAGVLGGALGGLVHAIVTVTFGVDHIIAGVAMNILASGVTTYLAKRWFNVGKAAQHGGTNRQSPQLDDVKHFTVPGLSHWLNTVETHHWFLVSDLAGIVGGVVTNISAITLLAIVLFVGTFFVLWRTPFGLRLRSCGENPVAAESLGVNVYTYKYAAVVISGALAGLGGVFLAISTHFYLEGQTGGRGYIGLAAMIFGNWRPGGLAMGAGLFGYADSLQLRNGGPSVHALLLLIAVLLLAMALWKFYRGARIAAAVALGFAVLLAVWYLLTDSVPDEIVEGTPYVVTLLVMGLSAQRLRMPKADGLPYRKGQSG</sequence>
<evidence type="ECO:0000256" key="4">
    <source>
        <dbReference type="ARBA" id="ARBA00022989"/>
    </source>
</evidence>
<dbReference type="Proteomes" id="UP000236754">
    <property type="component" value="Unassembled WGS sequence"/>
</dbReference>
<keyword evidence="2" id="KW-1003">Cell membrane</keyword>
<evidence type="ECO:0000256" key="1">
    <source>
        <dbReference type="ARBA" id="ARBA00004651"/>
    </source>
</evidence>
<dbReference type="EMBL" id="FNVU01000007">
    <property type="protein sequence ID" value="SEG61718.1"/>
    <property type="molecule type" value="Genomic_DNA"/>
</dbReference>
<evidence type="ECO:0000256" key="5">
    <source>
        <dbReference type="ARBA" id="ARBA00023136"/>
    </source>
</evidence>
<feature type="transmembrane region" description="Helical" evidence="6">
    <location>
        <begin position="62"/>
        <end position="81"/>
    </location>
</feature>
<keyword evidence="8" id="KW-1185">Reference proteome</keyword>
<feature type="transmembrane region" description="Helical" evidence="6">
    <location>
        <begin position="211"/>
        <end position="241"/>
    </location>
</feature>
<feature type="transmembrane region" description="Helical" evidence="6">
    <location>
        <begin position="87"/>
        <end position="108"/>
    </location>
</feature>
<feature type="transmembrane region" description="Helical" evidence="6">
    <location>
        <begin position="141"/>
        <end position="160"/>
    </location>
</feature>
<feature type="transmembrane region" description="Helical" evidence="6">
    <location>
        <begin position="115"/>
        <end position="135"/>
    </location>
</feature>
<evidence type="ECO:0000256" key="3">
    <source>
        <dbReference type="ARBA" id="ARBA00022692"/>
    </source>
</evidence>
<dbReference type="GO" id="GO:0022857">
    <property type="term" value="F:transmembrane transporter activity"/>
    <property type="evidence" value="ECO:0007669"/>
    <property type="project" value="InterPro"/>
</dbReference>
<keyword evidence="7" id="KW-0813">Transport</keyword>
<proteinExistence type="predicted"/>
<dbReference type="PANTHER" id="PTHR43370">
    <property type="entry name" value="SUGAR ABC TRANSPORTER INTEGRAL MEMBRANE PROTEIN-RELATED"/>
    <property type="match status" value="1"/>
</dbReference>
<feature type="transmembrane region" description="Helical" evidence="6">
    <location>
        <begin position="308"/>
        <end position="331"/>
    </location>
</feature>
<feature type="transmembrane region" description="Helical" evidence="6">
    <location>
        <begin position="28"/>
        <end position="50"/>
    </location>
</feature>
<dbReference type="RefSeq" id="WP_103886776.1">
    <property type="nucleotide sequence ID" value="NZ_FNVU01000007.1"/>
</dbReference>
<organism evidence="7 8">
    <name type="scientific">Actinacidiphila yanglinensis</name>
    <dbReference type="NCBI Taxonomy" id="310779"/>
    <lineage>
        <taxon>Bacteria</taxon>
        <taxon>Bacillati</taxon>
        <taxon>Actinomycetota</taxon>
        <taxon>Actinomycetes</taxon>
        <taxon>Kitasatosporales</taxon>
        <taxon>Streptomycetaceae</taxon>
        <taxon>Actinacidiphila</taxon>
    </lineage>
</organism>
<dbReference type="OrthoDB" id="9792579at2"/>
<dbReference type="GO" id="GO:0005886">
    <property type="term" value="C:plasma membrane"/>
    <property type="evidence" value="ECO:0007669"/>
    <property type="project" value="UniProtKB-SubCell"/>
</dbReference>
<reference evidence="7 8" key="1">
    <citation type="submission" date="2016-10" db="EMBL/GenBank/DDBJ databases">
        <authorList>
            <person name="de Groot N.N."/>
        </authorList>
    </citation>
    <scope>NUCLEOTIDE SEQUENCE [LARGE SCALE GENOMIC DNA]</scope>
    <source>
        <strain evidence="7 8">CGMCC 4.2023</strain>
    </source>
</reference>
<keyword evidence="7" id="KW-0762">Sugar transport</keyword>
<feature type="transmembrane region" description="Helical" evidence="6">
    <location>
        <begin position="368"/>
        <end position="386"/>
    </location>
</feature>
<name>A0A1H6BLX7_9ACTN</name>
<accession>A0A1H6BLX7</accession>
<keyword evidence="3 6" id="KW-0812">Transmembrane</keyword>
<evidence type="ECO:0000313" key="8">
    <source>
        <dbReference type="Proteomes" id="UP000236754"/>
    </source>
</evidence>